<sequence>MFSKKRHSDRALEVSLLFQLVTSSRLLLCQVVCPFQHSSVKINIRSTALEDEFQQVLPRTMHSNCLPS</sequence>
<proteinExistence type="predicted"/>
<reference evidence="2" key="1">
    <citation type="journal article" date="2023" name="IScience">
        <title>Live-bearing cockroach genome reveals convergent evolutionary mechanisms linked to viviparity in insects and beyond.</title>
        <authorList>
            <person name="Fouks B."/>
            <person name="Harrison M.C."/>
            <person name="Mikhailova A.A."/>
            <person name="Marchal E."/>
            <person name="English S."/>
            <person name="Carruthers M."/>
            <person name="Jennings E.C."/>
            <person name="Chiamaka E.L."/>
            <person name="Frigard R.A."/>
            <person name="Pippel M."/>
            <person name="Attardo G.M."/>
            <person name="Benoit J.B."/>
            <person name="Bornberg-Bauer E."/>
            <person name="Tobe S.S."/>
        </authorList>
    </citation>
    <scope>NUCLEOTIDE SEQUENCE</scope>
    <source>
        <strain evidence="2">Stay&amp;Tobe</strain>
    </source>
</reference>
<gene>
    <name evidence="2" type="ORF">L9F63_025572</name>
</gene>
<evidence type="ECO:0000313" key="3">
    <source>
        <dbReference type="Proteomes" id="UP001233999"/>
    </source>
</evidence>
<accession>A0AAD7Z9R0</accession>
<comment type="caution">
    <text evidence="2">The sequence shown here is derived from an EMBL/GenBank/DDBJ whole genome shotgun (WGS) entry which is preliminary data.</text>
</comment>
<evidence type="ECO:0000256" key="1">
    <source>
        <dbReference type="SAM" id="SignalP"/>
    </source>
</evidence>
<keyword evidence="1" id="KW-0732">Signal</keyword>
<evidence type="ECO:0000313" key="2">
    <source>
        <dbReference type="EMBL" id="KAJ9576531.1"/>
    </source>
</evidence>
<keyword evidence="3" id="KW-1185">Reference proteome</keyword>
<dbReference type="EMBL" id="JASPKZ010009734">
    <property type="protein sequence ID" value="KAJ9576531.1"/>
    <property type="molecule type" value="Genomic_DNA"/>
</dbReference>
<organism evidence="2 3">
    <name type="scientific">Diploptera punctata</name>
    <name type="common">Pacific beetle cockroach</name>
    <dbReference type="NCBI Taxonomy" id="6984"/>
    <lineage>
        <taxon>Eukaryota</taxon>
        <taxon>Metazoa</taxon>
        <taxon>Ecdysozoa</taxon>
        <taxon>Arthropoda</taxon>
        <taxon>Hexapoda</taxon>
        <taxon>Insecta</taxon>
        <taxon>Pterygota</taxon>
        <taxon>Neoptera</taxon>
        <taxon>Polyneoptera</taxon>
        <taxon>Dictyoptera</taxon>
        <taxon>Blattodea</taxon>
        <taxon>Blaberoidea</taxon>
        <taxon>Blaberidae</taxon>
        <taxon>Diplopterinae</taxon>
        <taxon>Diploptera</taxon>
    </lineage>
</organism>
<dbReference type="AlphaFoldDB" id="A0AAD7Z9R0"/>
<protein>
    <recommendedName>
        <fullName evidence="4">Secreted protein</fullName>
    </recommendedName>
</protein>
<dbReference type="Proteomes" id="UP001233999">
    <property type="component" value="Unassembled WGS sequence"/>
</dbReference>
<feature type="signal peptide" evidence="1">
    <location>
        <begin position="1"/>
        <end position="23"/>
    </location>
</feature>
<evidence type="ECO:0008006" key="4">
    <source>
        <dbReference type="Google" id="ProtNLM"/>
    </source>
</evidence>
<reference evidence="2" key="2">
    <citation type="submission" date="2023-05" db="EMBL/GenBank/DDBJ databases">
        <authorList>
            <person name="Fouks B."/>
        </authorList>
    </citation>
    <scope>NUCLEOTIDE SEQUENCE</scope>
    <source>
        <strain evidence="2">Stay&amp;Tobe</strain>
        <tissue evidence="2">Testes</tissue>
    </source>
</reference>
<name>A0AAD7Z9R0_DIPPU</name>
<feature type="chain" id="PRO_5042171153" description="Secreted protein" evidence="1">
    <location>
        <begin position="24"/>
        <end position="68"/>
    </location>
</feature>